<comment type="caution">
    <text evidence="2">The sequence shown here is derived from an EMBL/GenBank/DDBJ whole genome shotgun (WGS) entry which is preliminary data.</text>
</comment>
<feature type="transmembrane region" description="Helical" evidence="1">
    <location>
        <begin position="32"/>
        <end position="56"/>
    </location>
</feature>
<evidence type="ECO:0000256" key="1">
    <source>
        <dbReference type="SAM" id="Phobius"/>
    </source>
</evidence>
<proteinExistence type="predicted"/>
<dbReference type="Proteomes" id="UP000244649">
    <property type="component" value="Unassembled WGS sequence"/>
</dbReference>
<feature type="transmembrane region" description="Helical" evidence="1">
    <location>
        <begin position="6"/>
        <end position="25"/>
    </location>
</feature>
<dbReference type="AlphaFoldDB" id="A0A2T7W9X3"/>
<feature type="transmembrane region" description="Helical" evidence="1">
    <location>
        <begin position="198"/>
        <end position="220"/>
    </location>
</feature>
<feature type="transmembrane region" description="Helical" evidence="1">
    <location>
        <begin position="98"/>
        <end position="117"/>
    </location>
</feature>
<dbReference type="RefSeq" id="WP_116538101.1">
    <property type="nucleotide sequence ID" value="NZ_QDFT01000031.1"/>
</dbReference>
<feature type="transmembrane region" description="Helical" evidence="1">
    <location>
        <begin position="169"/>
        <end position="186"/>
    </location>
</feature>
<organism evidence="2 3">
    <name type="scientific">Microbacterium testaceum</name>
    <name type="common">Aureobacterium testaceum</name>
    <name type="synonym">Brevibacterium testaceum</name>
    <dbReference type="NCBI Taxonomy" id="2033"/>
    <lineage>
        <taxon>Bacteria</taxon>
        <taxon>Bacillati</taxon>
        <taxon>Actinomycetota</taxon>
        <taxon>Actinomycetes</taxon>
        <taxon>Micrococcales</taxon>
        <taxon>Microbacteriaceae</taxon>
        <taxon>Microbacterium</taxon>
    </lineage>
</organism>
<accession>A0A2T7W9X3</accession>
<feature type="transmembrane region" description="Helical" evidence="1">
    <location>
        <begin position="137"/>
        <end position="157"/>
    </location>
</feature>
<evidence type="ECO:0000313" key="2">
    <source>
        <dbReference type="EMBL" id="PVE68136.1"/>
    </source>
</evidence>
<feature type="transmembrane region" description="Helical" evidence="1">
    <location>
        <begin position="68"/>
        <end position="91"/>
    </location>
</feature>
<evidence type="ECO:0000313" key="3">
    <source>
        <dbReference type="Proteomes" id="UP000244649"/>
    </source>
</evidence>
<keyword evidence="1" id="KW-0812">Transmembrane</keyword>
<name>A0A2T7W9X3_MICTE</name>
<protein>
    <submittedName>
        <fullName evidence="2">Uncharacterized protein</fullName>
    </submittedName>
</protein>
<keyword evidence="1" id="KW-0472">Membrane</keyword>
<sequence>MTVVLIDVALAALLLVVIARARTAVRQPRTRIAWLAALVGAVALLTQGTVVPLPLMDGLLGGTNILKLVQNVLTMVALWLGIQAGTAPLTARVRTLRWGLPASLAAMFAAVFFVALPERGTSSFRFIEDAVVTSTGAWVYGVVHMAGIAGLGVLLCTSASRSLPGVRPWFRAGAIGIVLGCVSEIVDLTLTRFFAPNAVVSALFDPLFYLGVLAFVIGILRSSRVSTLIRRRGETLLDDLRTVARTRGVAEAAAGGGTDGRLHALRVAVEDRAIATSTPLDAGERGLLDAVDLHLTRDLPGVRP</sequence>
<gene>
    <name evidence="2" type="ORF">DC432_12040</name>
</gene>
<dbReference type="EMBL" id="QDFT01000031">
    <property type="protein sequence ID" value="PVE68136.1"/>
    <property type="molecule type" value="Genomic_DNA"/>
</dbReference>
<reference evidence="2 3" key="1">
    <citation type="submission" date="2018-04" db="EMBL/GenBank/DDBJ databases">
        <authorList>
            <person name="Go L.Y."/>
            <person name="Mitchell J.A."/>
        </authorList>
    </citation>
    <scope>NUCLEOTIDE SEQUENCE [LARGE SCALE GENOMIC DNA]</scope>
    <source>
        <strain evidence="2 3">TPD7010</strain>
    </source>
</reference>
<keyword evidence="1" id="KW-1133">Transmembrane helix</keyword>